<keyword evidence="2" id="KW-1185">Reference proteome</keyword>
<reference evidence="1 2" key="1">
    <citation type="submission" date="2020-08" db="EMBL/GenBank/DDBJ databases">
        <title>Genomic Encyclopedia of Type Strains, Phase IV (KMG-IV): sequencing the most valuable type-strain genomes for metagenomic binning, comparative biology and taxonomic classification.</title>
        <authorList>
            <person name="Goeker M."/>
        </authorList>
    </citation>
    <scope>NUCLEOTIDE SEQUENCE [LARGE SCALE GENOMIC DNA]</scope>
    <source>
        <strain evidence="1 2">DSM 100039</strain>
    </source>
</reference>
<gene>
    <name evidence="1" type="ORF">HNQ71_001898</name>
</gene>
<proteinExistence type="predicted"/>
<dbReference type="EMBL" id="JACHEF010000002">
    <property type="protein sequence ID" value="MBB6409233.1"/>
    <property type="molecule type" value="Genomic_DNA"/>
</dbReference>
<name>A0A841P766_9HYPH</name>
<evidence type="ECO:0000313" key="2">
    <source>
        <dbReference type="Proteomes" id="UP000556329"/>
    </source>
</evidence>
<evidence type="ECO:0000313" key="1">
    <source>
        <dbReference type="EMBL" id="MBB6409233.1"/>
    </source>
</evidence>
<dbReference type="RefSeq" id="WP_184872325.1">
    <property type="nucleotide sequence ID" value="NZ_JACHEF010000002.1"/>
</dbReference>
<dbReference type="Proteomes" id="UP000556329">
    <property type="component" value="Unassembled WGS sequence"/>
</dbReference>
<comment type="caution">
    <text evidence="1">The sequence shown here is derived from an EMBL/GenBank/DDBJ whole genome shotgun (WGS) entry which is preliminary data.</text>
</comment>
<accession>A0A841P766</accession>
<sequence length="70" mass="7798">MIIDRREFIASATLVFVAPAIRQLPSQQTFSAASQSGVDFMIHGWSVQDDCAGANQVWITVSNSWRAAWR</sequence>
<dbReference type="AlphaFoldDB" id="A0A841P766"/>
<protein>
    <submittedName>
        <fullName evidence="1">Uncharacterized protein</fullName>
    </submittedName>
</protein>
<organism evidence="1 2">
    <name type="scientific">Mesorhizobium sangaii</name>
    <dbReference type="NCBI Taxonomy" id="505389"/>
    <lineage>
        <taxon>Bacteria</taxon>
        <taxon>Pseudomonadati</taxon>
        <taxon>Pseudomonadota</taxon>
        <taxon>Alphaproteobacteria</taxon>
        <taxon>Hyphomicrobiales</taxon>
        <taxon>Phyllobacteriaceae</taxon>
        <taxon>Mesorhizobium</taxon>
    </lineage>
</organism>